<dbReference type="InterPro" id="IPR052354">
    <property type="entry name" value="Cell_Wall_Dynamics_Protein"/>
</dbReference>
<keyword evidence="2" id="KW-0732">Signal</keyword>
<feature type="chain" id="PRO_5015669730" evidence="2">
    <location>
        <begin position="23"/>
        <end position="325"/>
    </location>
</feature>
<dbReference type="PANTHER" id="PTHR34408:SF1">
    <property type="entry name" value="GLYCOSYL HYDROLASE FAMILY 19 DOMAIN-CONTAINING PROTEIN HI_1415"/>
    <property type="match status" value="1"/>
</dbReference>
<dbReference type="EMBL" id="QEKH01000049">
    <property type="protein sequence ID" value="PVY34448.1"/>
    <property type="molecule type" value="Genomic_DNA"/>
</dbReference>
<feature type="compositionally biased region" description="Basic and acidic residues" evidence="1">
    <location>
        <begin position="217"/>
        <end position="228"/>
    </location>
</feature>
<dbReference type="RefSeq" id="WP_116885884.1">
    <property type="nucleotide sequence ID" value="NZ_QEKH01000049.1"/>
</dbReference>
<accession>A0A2U1ADE9</accession>
<reference evidence="4 5" key="1">
    <citation type="submission" date="2018-04" db="EMBL/GenBank/DDBJ databases">
        <title>Genomic Encyclopedia of Type Strains, Phase IV (KMG-IV): sequencing the most valuable type-strain genomes for metagenomic binning, comparative biology and taxonomic classification.</title>
        <authorList>
            <person name="Goeker M."/>
        </authorList>
    </citation>
    <scope>NUCLEOTIDE SEQUENCE [LARGE SCALE GENOMIC DNA]</scope>
    <source>
        <strain evidence="4 5">DSM 14823</strain>
    </source>
</reference>
<feature type="region of interest" description="Disordered" evidence="1">
    <location>
        <begin position="146"/>
        <end position="228"/>
    </location>
</feature>
<feature type="compositionally biased region" description="Low complexity" evidence="1">
    <location>
        <begin position="163"/>
        <end position="172"/>
    </location>
</feature>
<evidence type="ECO:0000259" key="3">
    <source>
        <dbReference type="PROSITE" id="PS51781"/>
    </source>
</evidence>
<gene>
    <name evidence="4" type="ORF">C8D82_14911</name>
</gene>
<evidence type="ECO:0000256" key="1">
    <source>
        <dbReference type="SAM" id="MobiDB-lite"/>
    </source>
</evidence>
<dbReference type="Proteomes" id="UP000245959">
    <property type="component" value="Unassembled WGS sequence"/>
</dbReference>
<keyword evidence="5" id="KW-1185">Reference proteome</keyword>
<dbReference type="InterPro" id="IPR003646">
    <property type="entry name" value="SH3-like_bac-type"/>
</dbReference>
<dbReference type="PROSITE" id="PS51781">
    <property type="entry name" value="SH3B"/>
    <property type="match status" value="1"/>
</dbReference>
<evidence type="ECO:0000313" key="5">
    <source>
        <dbReference type="Proteomes" id="UP000245959"/>
    </source>
</evidence>
<proteinExistence type="predicted"/>
<dbReference type="PANTHER" id="PTHR34408">
    <property type="entry name" value="FAMILY PROTEIN, PUTATIVE-RELATED"/>
    <property type="match status" value="1"/>
</dbReference>
<dbReference type="Gene3D" id="2.30.30.40">
    <property type="entry name" value="SH3 Domains"/>
    <property type="match status" value="1"/>
</dbReference>
<organism evidence="4 5">
    <name type="scientific">Victivallis vadensis</name>
    <dbReference type="NCBI Taxonomy" id="172901"/>
    <lineage>
        <taxon>Bacteria</taxon>
        <taxon>Pseudomonadati</taxon>
        <taxon>Lentisphaerota</taxon>
        <taxon>Lentisphaeria</taxon>
        <taxon>Victivallales</taxon>
        <taxon>Victivallaceae</taxon>
        <taxon>Victivallis</taxon>
    </lineage>
</organism>
<evidence type="ECO:0000313" key="4">
    <source>
        <dbReference type="EMBL" id="PVY34448.1"/>
    </source>
</evidence>
<evidence type="ECO:0000256" key="2">
    <source>
        <dbReference type="SAM" id="SignalP"/>
    </source>
</evidence>
<dbReference type="GeneID" id="78297146"/>
<protein>
    <submittedName>
        <fullName evidence="4">Uncharacterized protein YgiM (DUF1202 family)</fullName>
    </submittedName>
</protein>
<feature type="compositionally biased region" description="Basic and acidic residues" evidence="1">
    <location>
        <begin position="146"/>
        <end position="162"/>
    </location>
</feature>
<feature type="compositionally biased region" description="Basic and acidic residues" evidence="1">
    <location>
        <begin position="193"/>
        <end position="209"/>
    </location>
</feature>
<dbReference type="Pfam" id="PF08239">
    <property type="entry name" value="SH3_3"/>
    <property type="match status" value="1"/>
</dbReference>
<dbReference type="AlphaFoldDB" id="A0A2U1ADE9"/>
<feature type="signal peptide" evidence="2">
    <location>
        <begin position="1"/>
        <end position="22"/>
    </location>
</feature>
<sequence>MKSELKALLFAAFCGTGLIATAGTEGTVTADLLNVRLKPELKSVVVAKLPHGTKVDILGTVGDFYEISAPDRTPVYVSAVYLRDGKVLSPVKMRTAMDRHAAAYGLLPAGTKVKVLLETPLGWAKIEPPASLRVYTAKNYVKAAEPVKESEAAKPAEAEKPAAPEAAKAAAVDVRPLEKAPEAPAEVKTAPAGEKKAPAAPVEVKKAPEAVRAPVEAPKEVEKAAEPDQLDEQLKKLGVDLSKSTEITAAGYMVEIPNTTVEAVKYAVMKLDAKGQYVKSCFVCSSDAALLKSAVERNVKVTGRAYSVPTWKTPVVKVTALELTK</sequence>
<feature type="domain" description="SH3b" evidence="3">
    <location>
        <begin position="23"/>
        <end position="86"/>
    </location>
</feature>
<dbReference type="SMART" id="SM00287">
    <property type="entry name" value="SH3b"/>
    <property type="match status" value="1"/>
</dbReference>
<name>A0A2U1ADE9_9BACT</name>
<comment type="caution">
    <text evidence="4">The sequence shown here is derived from an EMBL/GenBank/DDBJ whole genome shotgun (WGS) entry which is preliminary data.</text>
</comment>